<dbReference type="GO" id="GO:0005634">
    <property type="term" value="C:nucleus"/>
    <property type="evidence" value="ECO:0007669"/>
    <property type="project" value="TreeGrafter"/>
</dbReference>
<proteinExistence type="predicted"/>
<keyword evidence="2" id="KW-1185">Reference proteome</keyword>
<evidence type="ECO:0000313" key="2">
    <source>
        <dbReference type="Proteomes" id="UP000636800"/>
    </source>
</evidence>
<protein>
    <submittedName>
        <fullName evidence="1">Uncharacterized protein</fullName>
    </submittedName>
</protein>
<dbReference type="GO" id="GO:0000070">
    <property type="term" value="P:mitotic sister chromatid segregation"/>
    <property type="evidence" value="ECO:0007669"/>
    <property type="project" value="TreeGrafter"/>
</dbReference>
<sequence length="654" mass="72632">MELLRFSLGLVLTGSGLSSGQIDGLITASANICSSITTEYFNKTIVELFSGDNLVRLLNAATSVQARIAVLGIASMVSPDDLGELHDRCIIFVIECTDLSDDQERKGLLSAVHRLMLDCGWFDELVEILTCILKTIAAGILAKFSADVPHQVFQSLKKKHKLPMKISTKIGFLNGKGSKFPDKSKIKKAFNLAAGIAWQLKELIVNVDMRKALLKSPNLEDAFYSLKIISQIFIEQCVNFEFFDTSPIVCLATLSLYLSLENDDSVILNDDVQSGSECMNSHVKYRILDNTLSSLLSWVEKIFDGVVVGQSGISPSRVKHNVDIPWQQPSRQKAGYDLSSDIPEAKGIENAMELCTSILKFIADIAAMNLVGHNDICCLRFASAYARYAISTIGGYRREVSSFKEDDLKEIFEYLKSSFTYAAKFLHMILQHSNGFSSVPVEAFYLSNDLLDLVTAIEPYFGLKHAYQMISIAKPWLPVLLLGLGCHQLTKCTHQSDQPSFIDPGWHHYPTWLAVVSKAELREISEAKDGDNGGTTSEPETCAFTKLILTAVAMLQKGNPIVLDAIGCVLLVGLDVGLHARDFGLLFGLVHFIFVKLLGKEFTFWKEFEQMTAYLQEIYPRFENELANPSLDEEEREKLEAAMDLLSSFFINSG</sequence>
<dbReference type="OrthoDB" id="1058301at2759"/>
<dbReference type="PANTHER" id="PTHR16199">
    <property type="entry name" value="CONDENSIN-2 COMPLEX SUBUNIT G2"/>
    <property type="match status" value="1"/>
</dbReference>
<dbReference type="EMBL" id="JADCNL010000006">
    <property type="protein sequence ID" value="KAG0477199.1"/>
    <property type="molecule type" value="Genomic_DNA"/>
</dbReference>
<dbReference type="PANTHER" id="PTHR16199:SF4">
    <property type="entry name" value="CONDENSIN-2 COMPLEX SUBUNIT G2"/>
    <property type="match status" value="1"/>
</dbReference>
<evidence type="ECO:0000313" key="1">
    <source>
        <dbReference type="EMBL" id="KAG0477199.1"/>
    </source>
</evidence>
<dbReference type="AlphaFoldDB" id="A0A835QR61"/>
<dbReference type="GO" id="GO:0000796">
    <property type="term" value="C:condensin complex"/>
    <property type="evidence" value="ECO:0007669"/>
    <property type="project" value="TreeGrafter"/>
</dbReference>
<comment type="caution">
    <text evidence="1">The sequence shown here is derived from an EMBL/GenBank/DDBJ whole genome shotgun (WGS) entry which is preliminary data.</text>
</comment>
<organism evidence="1 2">
    <name type="scientific">Vanilla planifolia</name>
    <name type="common">Vanilla</name>
    <dbReference type="NCBI Taxonomy" id="51239"/>
    <lineage>
        <taxon>Eukaryota</taxon>
        <taxon>Viridiplantae</taxon>
        <taxon>Streptophyta</taxon>
        <taxon>Embryophyta</taxon>
        <taxon>Tracheophyta</taxon>
        <taxon>Spermatophyta</taxon>
        <taxon>Magnoliopsida</taxon>
        <taxon>Liliopsida</taxon>
        <taxon>Asparagales</taxon>
        <taxon>Orchidaceae</taxon>
        <taxon>Vanilloideae</taxon>
        <taxon>Vanilleae</taxon>
        <taxon>Vanilla</taxon>
    </lineage>
</organism>
<accession>A0A835QR61</accession>
<name>A0A835QR61_VANPL</name>
<dbReference type="Proteomes" id="UP000636800">
    <property type="component" value="Chromosome 6"/>
</dbReference>
<reference evidence="1 2" key="1">
    <citation type="journal article" date="2020" name="Nat. Food">
        <title>A phased Vanilla planifolia genome enables genetic improvement of flavour and production.</title>
        <authorList>
            <person name="Hasing T."/>
            <person name="Tang H."/>
            <person name="Brym M."/>
            <person name="Khazi F."/>
            <person name="Huang T."/>
            <person name="Chambers A.H."/>
        </authorList>
    </citation>
    <scope>NUCLEOTIDE SEQUENCE [LARGE SCALE GENOMIC DNA]</scope>
    <source>
        <tissue evidence="1">Leaf</tissue>
    </source>
</reference>
<gene>
    <name evidence="1" type="ORF">HPP92_014040</name>
</gene>